<feature type="transmembrane region" description="Helical" evidence="1">
    <location>
        <begin position="6"/>
        <end position="29"/>
    </location>
</feature>
<organism evidence="2 3">
    <name type="scientific">Dongia sedimenti</name>
    <dbReference type="NCBI Taxonomy" id="3064282"/>
    <lineage>
        <taxon>Bacteria</taxon>
        <taxon>Pseudomonadati</taxon>
        <taxon>Pseudomonadota</taxon>
        <taxon>Alphaproteobacteria</taxon>
        <taxon>Rhodospirillales</taxon>
        <taxon>Dongiaceae</taxon>
        <taxon>Dongia</taxon>
    </lineage>
</organism>
<keyword evidence="1" id="KW-0812">Transmembrane</keyword>
<keyword evidence="1" id="KW-0472">Membrane</keyword>
<sequence length="112" mass="12126">MSVAVMIPLMILGMALINLAIRWPVYLFANHFRFPPIIERALAFVPVAVLTAIIVPTVLYPGDGTKLDATWHNPALLAALVAAAVSYFGKNLFATIGAGVVAFLLLRWLLPI</sequence>
<keyword evidence="3" id="KW-1185">Reference proteome</keyword>
<dbReference type="EMBL" id="JAUYVI010000001">
    <property type="protein sequence ID" value="MDQ7246513.1"/>
    <property type="molecule type" value="Genomic_DNA"/>
</dbReference>
<accession>A0ABU0YFM0</accession>
<dbReference type="InterPro" id="IPR008407">
    <property type="entry name" value="Brnchd-chn_aa_trnsp_AzlD"/>
</dbReference>
<comment type="caution">
    <text evidence="2">The sequence shown here is derived from an EMBL/GenBank/DDBJ whole genome shotgun (WGS) entry which is preliminary data.</text>
</comment>
<dbReference type="Proteomes" id="UP001230156">
    <property type="component" value="Unassembled WGS sequence"/>
</dbReference>
<reference evidence="3" key="1">
    <citation type="submission" date="2023-08" db="EMBL/GenBank/DDBJ databases">
        <title>Rhodospirillaceae gen. nov., a novel taxon isolated from the Yangtze River Yuezi River estuary sludge.</title>
        <authorList>
            <person name="Ruan L."/>
        </authorList>
    </citation>
    <scope>NUCLEOTIDE SEQUENCE [LARGE SCALE GENOMIC DNA]</scope>
    <source>
        <strain evidence="3">R-7</strain>
    </source>
</reference>
<feature type="transmembrane region" description="Helical" evidence="1">
    <location>
        <begin position="41"/>
        <end position="59"/>
    </location>
</feature>
<protein>
    <submittedName>
        <fullName evidence="2">AzlD domain-containing protein</fullName>
    </submittedName>
</protein>
<proteinExistence type="predicted"/>
<gene>
    <name evidence="2" type="ORF">Q8A70_02495</name>
</gene>
<feature type="transmembrane region" description="Helical" evidence="1">
    <location>
        <begin position="71"/>
        <end position="88"/>
    </location>
</feature>
<evidence type="ECO:0000313" key="2">
    <source>
        <dbReference type="EMBL" id="MDQ7246513.1"/>
    </source>
</evidence>
<dbReference type="RefSeq" id="WP_379953905.1">
    <property type="nucleotide sequence ID" value="NZ_JAUYVI010000001.1"/>
</dbReference>
<name>A0ABU0YFM0_9PROT</name>
<evidence type="ECO:0000313" key="3">
    <source>
        <dbReference type="Proteomes" id="UP001230156"/>
    </source>
</evidence>
<evidence type="ECO:0000256" key="1">
    <source>
        <dbReference type="SAM" id="Phobius"/>
    </source>
</evidence>
<keyword evidence="1" id="KW-1133">Transmembrane helix</keyword>
<dbReference type="Pfam" id="PF05437">
    <property type="entry name" value="AzlD"/>
    <property type="match status" value="1"/>
</dbReference>